<dbReference type="Proteomes" id="UP001295423">
    <property type="component" value="Unassembled WGS sequence"/>
</dbReference>
<sequence length="794" mass="85524">MRFMISSITSMAVALVCQLVIFAAVVVAAAEDTSNLVDLTHYHVTTNVQSRLLKTTIDMTFRRRDLDDDDDTMTMTATMNNTNTTTAQCGPIIHTMTLQLPRLARVQSLEMDLSEDCKLDSQVQGIQQAQDTFEDMVSQGKPAALLTAWDMSNYKLQVVLPPPPRRSNANTTTTTIDAANFTTAVMDESSTTKVKLTYTELLVQKNHQVSFQLPLFPGMAVSDSLELDFMVQDDTAGIVELKFWNEDDLGNVRKLGLLQSNQLSLNVTQVDSNRAMAHFQESNLAEDSSLPRLVRGYFQPASLPDAGVFTIPLQEEDKEELCFTHVFNPSDFLATVGSLAKNMVFVIDISGSMSGDRLENAKVAFASMVSLLVDNKDAFAVQTFSTLGTETLWGPAVANPSTKQEAANFVQSLNTIGSTNLHDAYLDGISHARSMATDIVTSTATSVPILVVLSDGGASEGITDRTSIAKNVGEANSEGQVKIFSLAFGSSADVDLLTGIALQNGGKVLQIYEGFDDTVQQMEDFYKQELEQIVLSDIDISYFQQDGSVGVASANAVAASAASAASLLPLSIVDATASRFPVLASGSELVIRGKVARSELPTDSSSFLQASISALSAIGNQDWSHQYDLSLPNLDNNDSASTNPPPLIVNDCEQAFAHARIEELLDYRNAERVLGEDLTTSTANAGTTASFEEQARNIAIDAQLVWPGLTALVTVENPACQQLLPQAEQEIEGNVTSQVCYSGESGSGDYGGAYSDESAGGYRYGSSSSTSKRRMNGWWSMASILSVTVFMLLG</sequence>
<keyword evidence="4" id="KW-1185">Reference proteome</keyword>
<dbReference type="PANTHER" id="PTHR10338">
    <property type="entry name" value="INTER-ALPHA-TRYPSIN INHIBITOR HEAVY CHAIN FAMILY MEMBER"/>
    <property type="match status" value="1"/>
</dbReference>
<dbReference type="Pfam" id="PF00092">
    <property type="entry name" value="VWA"/>
    <property type="match status" value="1"/>
</dbReference>
<dbReference type="AlphaFoldDB" id="A0AAD2CL94"/>
<dbReference type="Gene3D" id="3.40.50.410">
    <property type="entry name" value="von Willebrand factor, type A domain"/>
    <property type="match status" value="1"/>
</dbReference>
<keyword evidence="1" id="KW-0732">Signal</keyword>
<organism evidence="3 4">
    <name type="scientific">Cylindrotheca closterium</name>
    <dbReference type="NCBI Taxonomy" id="2856"/>
    <lineage>
        <taxon>Eukaryota</taxon>
        <taxon>Sar</taxon>
        <taxon>Stramenopiles</taxon>
        <taxon>Ochrophyta</taxon>
        <taxon>Bacillariophyta</taxon>
        <taxon>Bacillariophyceae</taxon>
        <taxon>Bacillariophycidae</taxon>
        <taxon>Bacillariales</taxon>
        <taxon>Bacillariaceae</taxon>
        <taxon>Cylindrotheca</taxon>
    </lineage>
</organism>
<dbReference type="PROSITE" id="PS50234">
    <property type="entry name" value="VWFA"/>
    <property type="match status" value="1"/>
</dbReference>
<dbReference type="InterPro" id="IPR036465">
    <property type="entry name" value="vWFA_dom_sf"/>
</dbReference>
<evidence type="ECO:0000259" key="2">
    <source>
        <dbReference type="PROSITE" id="PS50234"/>
    </source>
</evidence>
<dbReference type="InterPro" id="IPR050934">
    <property type="entry name" value="ITIH"/>
</dbReference>
<evidence type="ECO:0000256" key="1">
    <source>
        <dbReference type="SAM" id="SignalP"/>
    </source>
</evidence>
<feature type="chain" id="PRO_5041987864" description="VWFA domain-containing protein" evidence="1">
    <location>
        <begin position="31"/>
        <end position="794"/>
    </location>
</feature>
<name>A0AAD2CL94_9STRA</name>
<reference evidence="3" key="1">
    <citation type="submission" date="2023-08" db="EMBL/GenBank/DDBJ databases">
        <authorList>
            <person name="Audoor S."/>
            <person name="Bilcke G."/>
        </authorList>
    </citation>
    <scope>NUCLEOTIDE SEQUENCE</scope>
</reference>
<feature type="domain" description="VWFA" evidence="2">
    <location>
        <begin position="342"/>
        <end position="538"/>
    </location>
</feature>
<dbReference type="SMART" id="SM00327">
    <property type="entry name" value="VWA"/>
    <property type="match status" value="1"/>
</dbReference>
<feature type="signal peptide" evidence="1">
    <location>
        <begin position="1"/>
        <end position="30"/>
    </location>
</feature>
<evidence type="ECO:0000313" key="3">
    <source>
        <dbReference type="EMBL" id="CAJ1935098.1"/>
    </source>
</evidence>
<gene>
    <name evidence="3" type="ORF">CYCCA115_LOCUS4436</name>
</gene>
<dbReference type="SUPFAM" id="SSF53300">
    <property type="entry name" value="vWA-like"/>
    <property type="match status" value="1"/>
</dbReference>
<dbReference type="EMBL" id="CAKOGP040000446">
    <property type="protein sequence ID" value="CAJ1935098.1"/>
    <property type="molecule type" value="Genomic_DNA"/>
</dbReference>
<proteinExistence type="predicted"/>
<protein>
    <recommendedName>
        <fullName evidence="2">VWFA domain-containing protein</fullName>
    </recommendedName>
</protein>
<comment type="caution">
    <text evidence="3">The sequence shown here is derived from an EMBL/GenBank/DDBJ whole genome shotgun (WGS) entry which is preliminary data.</text>
</comment>
<dbReference type="InterPro" id="IPR002035">
    <property type="entry name" value="VWF_A"/>
</dbReference>
<evidence type="ECO:0000313" key="4">
    <source>
        <dbReference type="Proteomes" id="UP001295423"/>
    </source>
</evidence>
<dbReference type="PANTHER" id="PTHR10338:SF108">
    <property type="entry name" value="INTER-ALPHA-TRYPSIN INHIBITOR HEAVY CHAIN H4-LIKE PROTEIN"/>
    <property type="match status" value="1"/>
</dbReference>
<accession>A0AAD2CL94</accession>